<dbReference type="Gene3D" id="3.40.50.300">
    <property type="entry name" value="P-loop containing nucleotide triphosphate hydrolases"/>
    <property type="match status" value="1"/>
</dbReference>
<keyword evidence="1" id="KW-0812">Transmembrane</keyword>
<dbReference type="PANTHER" id="PTHR36978">
    <property type="entry name" value="P-LOOP CONTAINING NUCLEOTIDE TRIPHOSPHATE HYDROLASE"/>
    <property type="match status" value="1"/>
</dbReference>
<dbReference type="Proteomes" id="UP001583177">
    <property type="component" value="Unassembled WGS sequence"/>
</dbReference>
<sequence length="243" mass="28226">MILGHSEVYHGFRQFNNVSECAFWIEGFEAKYDPALGRKPFGREEFDQLLGHCSAACDTPTNAFGPELIAAYPDAKVILVDRDISNWMRSFDETIIEWFFENKMIRLLSFLRAPQVAEIDDVMLVWLKYVFKTRSRDEFRANARSVYIEHYKTIREVTPPERLLNFRLSQGWEPLCKFLGKPVPDVPFPHSNDTQAYHEQLEVVTKRATTLMLRKAAPLLIGCVLTVGAVFFRYKGVNILRRR</sequence>
<dbReference type="EMBL" id="JAWRVE010000012">
    <property type="protein sequence ID" value="KAL1878188.1"/>
    <property type="molecule type" value="Genomic_DNA"/>
</dbReference>
<accession>A0ABR3XRF4</accession>
<keyword evidence="3" id="KW-1185">Reference proteome</keyword>
<dbReference type="InterPro" id="IPR027417">
    <property type="entry name" value="P-loop_NTPase"/>
</dbReference>
<protein>
    <submittedName>
        <fullName evidence="2">Uncharacterized protein</fullName>
    </submittedName>
</protein>
<comment type="caution">
    <text evidence="2">The sequence shown here is derived from an EMBL/GenBank/DDBJ whole genome shotgun (WGS) entry which is preliminary data.</text>
</comment>
<gene>
    <name evidence="2" type="ORF">Daus18300_002105</name>
</gene>
<evidence type="ECO:0000313" key="3">
    <source>
        <dbReference type="Proteomes" id="UP001583177"/>
    </source>
</evidence>
<dbReference type="Pfam" id="PF17784">
    <property type="entry name" value="Sulfotransfer_4"/>
    <property type="match status" value="1"/>
</dbReference>
<organism evidence="2 3">
    <name type="scientific">Diaporthe australafricana</name>
    <dbReference type="NCBI Taxonomy" id="127596"/>
    <lineage>
        <taxon>Eukaryota</taxon>
        <taxon>Fungi</taxon>
        <taxon>Dikarya</taxon>
        <taxon>Ascomycota</taxon>
        <taxon>Pezizomycotina</taxon>
        <taxon>Sordariomycetes</taxon>
        <taxon>Sordariomycetidae</taxon>
        <taxon>Diaporthales</taxon>
        <taxon>Diaporthaceae</taxon>
        <taxon>Diaporthe</taxon>
    </lineage>
</organism>
<feature type="transmembrane region" description="Helical" evidence="1">
    <location>
        <begin position="216"/>
        <end position="234"/>
    </location>
</feature>
<evidence type="ECO:0000313" key="2">
    <source>
        <dbReference type="EMBL" id="KAL1878188.1"/>
    </source>
</evidence>
<dbReference type="InterPro" id="IPR040632">
    <property type="entry name" value="Sulfotransfer_4"/>
</dbReference>
<keyword evidence="1" id="KW-0472">Membrane</keyword>
<dbReference type="PANTHER" id="PTHR36978:SF4">
    <property type="entry name" value="P-LOOP CONTAINING NUCLEOSIDE TRIPHOSPHATE HYDROLASE PROTEIN"/>
    <property type="match status" value="1"/>
</dbReference>
<name>A0ABR3XRF4_9PEZI</name>
<reference evidence="2 3" key="1">
    <citation type="journal article" date="2024" name="IMA Fungus">
        <title>IMA Genome - F19 : A genome assembly and annotation guide to empower mycologists, including annotated draft genome sequences of Ceratocystis pirilliformis, Diaporthe australafricana, Fusarium ophioides, Paecilomyces lecythidis, and Sporothrix stenoceras.</title>
        <authorList>
            <person name="Aylward J."/>
            <person name="Wilson A.M."/>
            <person name="Visagie C.M."/>
            <person name="Spraker J."/>
            <person name="Barnes I."/>
            <person name="Buitendag C."/>
            <person name="Ceriani C."/>
            <person name="Del Mar Angel L."/>
            <person name="du Plessis D."/>
            <person name="Fuchs T."/>
            <person name="Gasser K."/>
            <person name="Kramer D."/>
            <person name="Li W."/>
            <person name="Munsamy K."/>
            <person name="Piso A."/>
            <person name="Price J.L."/>
            <person name="Sonnekus B."/>
            <person name="Thomas C."/>
            <person name="van der Nest A."/>
            <person name="van Dijk A."/>
            <person name="van Heerden A."/>
            <person name="van Vuuren N."/>
            <person name="Yilmaz N."/>
            <person name="Duong T.A."/>
            <person name="van der Merwe N.A."/>
            <person name="Wingfield M.J."/>
            <person name="Wingfield B.D."/>
        </authorList>
    </citation>
    <scope>NUCLEOTIDE SEQUENCE [LARGE SCALE GENOMIC DNA]</scope>
    <source>
        <strain evidence="2 3">CMW 18300</strain>
    </source>
</reference>
<dbReference type="SUPFAM" id="SSF52540">
    <property type="entry name" value="P-loop containing nucleoside triphosphate hydrolases"/>
    <property type="match status" value="1"/>
</dbReference>
<keyword evidence="1" id="KW-1133">Transmembrane helix</keyword>
<evidence type="ECO:0000256" key="1">
    <source>
        <dbReference type="SAM" id="Phobius"/>
    </source>
</evidence>
<proteinExistence type="predicted"/>